<sequence length="195" mass="22877">MDPNSLEYDRKLNLLMKDYFEWNFSTGQTAEQIVSCYENLISSLDTCEILMNESKQVQVANGKVPKIPKEIKINVNLSQIRETIEAKREEIIKTKNIVFQKQKCKATYLSSRYPNQKETVAKLQHLQKKITVLAKKYQGNKPKFIRRYVDLDLLLDEASHLEEELKRNRQLIDILHKITDENFASKDDPKCFPIQ</sequence>
<protein>
    <submittedName>
        <fullName evidence="1">Uncharacterized protein</fullName>
    </submittedName>
</protein>
<reference evidence="1 2" key="1">
    <citation type="journal article" date="2022" name="Nat. Ecol. Evol.">
        <title>A masculinizing supergene underlies an exaggerated male reproductive morph in a spider.</title>
        <authorList>
            <person name="Hendrickx F."/>
            <person name="De Corte Z."/>
            <person name="Sonet G."/>
            <person name="Van Belleghem S.M."/>
            <person name="Kostlbacher S."/>
            <person name="Vangestel C."/>
        </authorList>
    </citation>
    <scope>NUCLEOTIDE SEQUENCE [LARGE SCALE GENOMIC DNA]</scope>
    <source>
        <strain evidence="1">W744_W776</strain>
    </source>
</reference>
<dbReference type="EMBL" id="JAFNEN010000349">
    <property type="protein sequence ID" value="KAG8185036.1"/>
    <property type="molecule type" value="Genomic_DNA"/>
</dbReference>
<organism evidence="1 2">
    <name type="scientific">Oedothorax gibbosus</name>
    <dbReference type="NCBI Taxonomy" id="931172"/>
    <lineage>
        <taxon>Eukaryota</taxon>
        <taxon>Metazoa</taxon>
        <taxon>Ecdysozoa</taxon>
        <taxon>Arthropoda</taxon>
        <taxon>Chelicerata</taxon>
        <taxon>Arachnida</taxon>
        <taxon>Araneae</taxon>
        <taxon>Araneomorphae</taxon>
        <taxon>Entelegynae</taxon>
        <taxon>Araneoidea</taxon>
        <taxon>Linyphiidae</taxon>
        <taxon>Erigoninae</taxon>
        <taxon>Oedothorax</taxon>
    </lineage>
</organism>
<evidence type="ECO:0000313" key="1">
    <source>
        <dbReference type="EMBL" id="KAG8185036.1"/>
    </source>
</evidence>
<proteinExistence type="predicted"/>
<name>A0AAV6UN27_9ARAC</name>
<evidence type="ECO:0000313" key="2">
    <source>
        <dbReference type="Proteomes" id="UP000827092"/>
    </source>
</evidence>
<keyword evidence="2" id="KW-1185">Reference proteome</keyword>
<gene>
    <name evidence="1" type="ORF">JTE90_017059</name>
</gene>
<dbReference type="Proteomes" id="UP000827092">
    <property type="component" value="Unassembled WGS sequence"/>
</dbReference>
<accession>A0AAV6UN27</accession>
<dbReference type="AlphaFoldDB" id="A0AAV6UN27"/>
<comment type="caution">
    <text evidence="1">The sequence shown here is derived from an EMBL/GenBank/DDBJ whole genome shotgun (WGS) entry which is preliminary data.</text>
</comment>